<sequence>MSHFISAMSSSTEERKYFLKWMRINLDNLSRKSLPLLRASTRNSVRIPWKTRS</sequence>
<dbReference type="AlphaFoldDB" id="A0A0E9WJU7"/>
<protein>
    <submittedName>
        <fullName evidence="1">Uncharacterized protein</fullName>
    </submittedName>
</protein>
<name>A0A0E9WJU7_ANGAN</name>
<evidence type="ECO:0000313" key="1">
    <source>
        <dbReference type="EMBL" id="JAH89733.1"/>
    </source>
</evidence>
<reference evidence="1" key="2">
    <citation type="journal article" date="2015" name="Fish Shellfish Immunol.">
        <title>Early steps in the European eel (Anguilla anguilla)-Vibrio vulnificus interaction in the gills: Role of the RtxA13 toxin.</title>
        <authorList>
            <person name="Callol A."/>
            <person name="Pajuelo D."/>
            <person name="Ebbesson L."/>
            <person name="Teles M."/>
            <person name="MacKenzie S."/>
            <person name="Amaro C."/>
        </authorList>
    </citation>
    <scope>NUCLEOTIDE SEQUENCE</scope>
</reference>
<dbReference type="EMBL" id="GBXM01018844">
    <property type="protein sequence ID" value="JAH89733.1"/>
    <property type="molecule type" value="Transcribed_RNA"/>
</dbReference>
<organism evidence="1">
    <name type="scientific">Anguilla anguilla</name>
    <name type="common">European freshwater eel</name>
    <name type="synonym">Muraena anguilla</name>
    <dbReference type="NCBI Taxonomy" id="7936"/>
    <lineage>
        <taxon>Eukaryota</taxon>
        <taxon>Metazoa</taxon>
        <taxon>Chordata</taxon>
        <taxon>Craniata</taxon>
        <taxon>Vertebrata</taxon>
        <taxon>Euteleostomi</taxon>
        <taxon>Actinopterygii</taxon>
        <taxon>Neopterygii</taxon>
        <taxon>Teleostei</taxon>
        <taxon>Anguilliformes</taxon>
        <taxon>Anguillidae</taxon>
        <taxon>Anguilla</taxon>
    </lineage>
</organism>
<accession>A0A0E9WJU7</accession>
<reference evidence="1" key="1">
    <citation type="submission" date="2014-11" db="EMBL/GenBank/DDBJ databases">
        <authorList>
            <person name="Amaro Gonzalez C."/>
        </authorList>
    </citation>
    <scope>NUCLEOTIDE SEQUENCE</scope>
</reference>
<proteinExistence type="predicted"/>